<feature type="chain" id="PRO_5015095373" description="Kelch repeat protein" evidence="3">
    <location>
        <begin position="29"/>
        <end position="603"/>
    </location>
</feature>
<dbReference type="Gene3D" id="2.120.10.80">
    <property type="entry name" value="Kelch-type beta propeller"/>
    <property type="match status" value="1"/>
</dbReference>
<sequence length="603" mass="64519">MSLESEAAPSRLVFFLIIAASFFQACLCQSGSGVINTWRVWPSVVVLDQWLYILGGRTSEAFRGKDNPWTDEPRTMVLRLNSDWNAGNVQISAQTNPGFNGSTTLAMWPSKDKKKIFTWGGVGSGDSVRLRTFTPDSSGNAGGTWSAESTQPRDSATQQPIYRTGYGSWTSCNGLGFYMGGTVSSLTDTTYPGPSKSPQDLPGLIIYDMNDGKWANVSAKGFGSGRAEGTHVDGSAVCLPDLGTGGKGVVMFLGGRHGSDKSETRERLSLDEVMFYDIGTKRFYSQKTTGKRFPAQTPDYPCSVVAKSKTSKAYDIFMFGGTGQTPAQTMILTVPGFHWSQIQTNDAPAPNGRRRHACAVIGAGGRQMIAFGGSDDADDGKLIGNQDPWGKGLQVLDMTELRWSSDYKSAAPDYEQPTMVKEWYSNASNLQAIDWNPDTKPLFATAVADLLASATSTSSPAPAGPSAGVIAGAAVGGVAVLALLVTGIIYFCYYKPRRRRGQVEQEGAELPAAQDHGGRAGDGASAVPPSEMYQPFPDAEGLGVKPKGWSPSPDMAEHRPMLHGVVLPQEGARPVSELHEQGYRQPQELEGSTAGLSPYNGAR</sequence>
<dbReference type="InterPro" id="IPR011043">
    <property type="entry name" value="Gal_Oxase/kelch_b-propeller"/>
</dbReference>
<dbReference type="EMBL" id="GL385404">
    <property type="protein sequence ID" value="EJT69434.1"/>
    <property type="molecule type" value="Genomic_DNA"/>
</dbReference>
<organism evidence="4">
    <name type="scientific">Gaeumannomyces tritici (strain R3-111a-1)</name>
    <name type="common">Wheat and barley take-all root rot fungus</name>
    <name type="synonym">Gaeumannomyces graminis var. tritici</name>
    <dbReference type="NCBI Taxonomy" id="644352"/>
    <lineage>
        <taxon>Eukaryota</taxon>
        <taxon>Fungi</taxon>
        <taxon>Dikarya</taxon>
        <taxon>Ascomycota</taxon>
        <taxon>Pezizomycotina</taxon>
        <taxon>Sordariomycetes</taxon>
        <taxon>Sordariomycetidae</taxon>
        <taxon>Magnaporthales</taxon>
        <taxon>Magnaporthaceae</taxon>
        <taxon>Gaeumannomyces</taxon>
    </lineage>
</organism>
<dbReference type="OrthoDB" id="540004at2759"/>
<keyword evidence="2" id="KW-0472">Membrane</keyword>
<dbReference type="eggNOG" id="ENOG502SMKA">
    <property type="taxonomic scope" value="Eukaryota"/>
</dbReference>
<dbReference type="HOGENOM" id="CLU_012508_3_1_1"/>
<dbReference type="SUPFAM" id="SSF50965">
    <property type="entry name" value="Galactose oxidase, central domain"/>
    <property type="match status" value="1"/>
</dbReference>
<keyword evidence="6" id="KW-1185">Reference proteome</keyword>
<dbReference type="VEuPathDB" id="FungiDB:GGTG_13053"/>
<protein>
    <recommendedName>
        <fullName evidence="7">Kelch repeat protein</fullName>
    </recommendedName>
</protein>
<dbReference type="STRING" id="644352.J3PHS2"/>
<reference evidence="4" key="3">
    <citation type="submission" date="2010-09" db="EMBL/GenBank/DDBJ databases">
        <title>Annotation of Gaeumannomyces graminis var. tritici R3-111a-1.</title>
        <authorList>
            <consortium name="The Broad Institute Genome Sequencing Platform"/>
            <person name="Ma L.-J."/>
            <person name="Dead R."/>
            <person name="Young S.K."/>
            <person name="Zeng Q."/>
            <person name="Gargeya S."/>
            <person name="Fitzgerald M."/>
            <person name="Haas B."/>
            <person name="Abouelleil A."/>
            <person name="Alvarado L."/>
            <person name="Arachchi H.M."/>
            <person name="Berlin A."/>
            <person name="Brown A."/>
            <person name="Chapman S.B."/>
            <person name="Chen Z."/>
            <person name="Dunbar C."/>
            <person name="Freedman E."/>
            <person name="Gearin G."/>
            <person name="Gellesch M."/>
            <person name="Goldberg J."/>
            <person name="Griggs A."/>
            <person name="Gujja S."/>
            <person name="Heiman D."/>
            <person name="Howarth C."/>
            <person name="Larson L."/>
            <person name="Lui A."/>
            <person name="MacDonald P.J.P."/>
            <person name="Mehta T."/>
            <person name="Montmayeur A."/>
            <person name="Murphy C."/>
            <person name="Neiman D."/>
            <person name="Pearson M."/>
            <person name="Priest M."/>
            <person name="Roberts A."/>
            <person name="Saif S."/>
            <person name="Shea T."/>
            <person name="Shenoy N."/>
            <person name="Sisk P."/>
            <person name="Stolte C."/>
            <person name="Sykes S."/>
            <person name="Yandava C."/>
            <person name="Wortman J."/>
            <person name="Nusbaum C."/>
            <person name="Birren B."/>
        </authorList>
    </citation>
    <scope>NUCLEOTIDE SEQUENCE</scope>
    <source>
        <strain evidence="4">R3-111a-1</strain>
    </source>
</reference>
<reference evidence="5" key="5">
    <citation type="submission" date="2018-04" db="UniProtKB">
        <authorList>
            <consortium name="EnsemblFungi"/>
        </authorList>
    </citation>
    <scope>IDENTIFICATION</scope>
    <source>
        <strain evidence="5">R3-111a-1</strain>
    </source>
</reference>
<reference evidence="4" key="2">
    <citation type="submission" date="2010-07" db="EMBL/GenBank/DDBJ databases">
        <authorList>
            <consortium name="The Broad Institute Genome Sequencing Platform"/>
            <consortium name="Broad Institute Genome Sequencing Center for Infectious Disease"/>
            <person name="Ma L.-J."/>
            <person name="Dead R."/>
            <person name="Young S."/>
            <person name="Zeng Q."/>
            <person name="Koehrsen M."/>
            <person name="Alvarado L."/>
            <person name="Berlin A."/>
            <person name="Chapman S.B."/>
            <person name="Chen Z."/>
            <person name="Freedman E."/>
            <person name="Gellesch M."/>
            <person name="Goldberg J."/>
            <person name="Griggs A."/>
            <person name="Gujja S."/>
            <person name="Heilman E.R."/>
            <person name="Heiman D."/>
            <person name="Hepburn T."/>
            <person name="Howarth C."/>
            <person name="Jen D."/>
            <person name="Larson L."/>
            <person name="Mehta T."/>
            <person name="Neiman D."/>
            <person name="Pearson M."/>
            <person name="Roberts A."/>
            <person name="Saif S."/>
            <person name="Shea T."/>
            <person name="Shenoy N."/>
            <person name="Sisk P."/>
            <person name="Stolte C."/>
            <person name="Sykes S."/>
            <person name="Walk T."/>
            <person name="White J."/>
            <person name="Yandava C."/>
            <person name="Haas B."/>
            <person name="Nusbaum C."/>
            <person name="Birren B."/>
        </authorList>
    </citation>
    <scope>NUCLEOTIDE SEQUENCE</scope>
    <source>
        <strain evidence="4">R3-111a-1</strain>
    </source>
</reference>
<evidence type="ECO:0008006" key="7">
    <source>
        <dbReference type="Google" id="ProtNLM"/>
    </source>
</evidence>
<keyword evidence="2" id="KW-1133">Transmembrane helix</keyword>
<evidence type="ECO:0000256" key="3">
    <source>
        <dbReference type="SAM" id="SignalP"/>
    </source>
</evidence>
<gene>
    <name evidence="5" type="primary">20353511</name>
    <name evidence="4" type="ORF">GGTG_13053</name>
</gene>
<proteinExistence type="predicted"/>
<dbReference type="GeneID" id="20353511"/>
<evidence type="ECO:0000313" key="6">
    <source>
        <dbReference type="Proteomes" id="UP000006039"/>
    </source>
</evidence>
<dbReference type="Proteomes" id="UP000006039">
    <property type="component" value="Unassembled WGS sequence"/>
</dbReference>
<dbReference type="AlphaFoldDB" id="J3PHS2"/>
<reference evidence="5" key="4">
    <citation type="journal article" date="2015" name="G3 (Bethesda)">
        <title>Genome sequences of three phytopathogenic species of the Magnaporthaceae family of fungi.</title>
        <authorList>
            <person name="Okagaki L.H."/>
            <person name="Nunes C.C."/>
            <person name="Sailsbery J."/>
            <person name="Clay B."/>
            <person name="Brown D."/>
            <person name="John T."/>
            <person name="Oh Y."/>
            <person name="Young N."/>
            <person name="Fitzgerald M."/>
            <person name="Haas B.J."/>
            <person name="Zeng Q."/>
            <person name="Young S."/>
            <person name="Adiconis X."/>
            <person name="Fan L."/>
            <person name="Levin J.Z."/>
            <person name="Mitchell T.K."/>
            <person name="Okubara P.A."/>
            <person name="Farman M.L."/>
            <person name="Kohn L.M."/>
            <person name="Birren B."/>
            <person name="Ma L.-J."/>
            <person name="Dean R.A."/>
        </authorList>
    </citation>
    <scope>NUCLEOTIDE SEQUENCE</scope>
    <source>
        <strain evidence="5">R3-111a-1</strain>
    </source>
</reference>
<dbReference type="InterPro" id="IPR015915">
    <property type="entry name" value="Kelch-typ_b-propeller"/>
</dbReference>
<feature type="region of interest" description="Disordered" evidence="1">
    <location>
        <begin position="132"/>
        <end position="158"/>
    </location>
</feature>
<feature type="compositionally biased region" description="Polar residues" evidence="1">
    <location>
        <begin position="146"/>
        <end position="158"/>
    </location>
</feature>
<accession>J3PHS2</accession>
<feature type="transmembrane region" description="Helical" evidence="2">
    <location>
        <begin position="469"/>
        <end position="493"/>
    </location>
</feature>
<dbReference type="RefSeq" id="XP_009229219.1">
    <property type="nucleotide sequence ID" value="XM_009230955.1"/>
</dbReference>
<feature type="region of interest" description="Disordered" evidence="1">
    <location>
        <begin position="505"/>
        <end position="603"/>
    </location>
</feature>
<feature type="signal peptide" evidence="3">
    <location>
        <begin position="1"/>
        <end position="28"/>
    </location>
</feature>
<keyword evidence="2" id="KW-0812">Transmembrane</keyword>
<name>J3PHS2_GAET3</name>
<evidence type="ECO:0000256" key="2">
    <source>
        <dbReference type="SAM" id="Phobius"/>
    </source>
</evidence>
<keyword evidence="3" id="KW-0732">Signal</keyword>
<evidence type="ECO:0000313" key="5">
    <source>
        <dbReference type="EnsemblFungi" id="EJT69434"/>
    </source>
</evidence>
<reference evidence="6" key="1">
    <citation type="submission" date="2010-07" db="EMBL/GenBank/DDBJ databases">
        <title>The genome sequence of Gaeumannomyces graminis var. tritici strain R3-111a-1.</title>
        <authorList>
            <consortium name="The Broad Institute Genome Sequencing Platform"/>
            <person name="Ma L.-J."/>
            <person name="Dead R."/>
            <person name="Young S."/>
            <person name="Zeng Q."/>
            <person name="Koehrsen M."/>
            <person name="Alvarado L."/>
            <person name="Berlin A."/>
            <person name="Chapman S.B."/>
            <person name="Chen Z."/>
            <person name="Freedman E."/>
            <person name="Gellesch M."/>
            <person name="Goldberg J."/>
            <person name="Griggs A."/>
            <person name="Gujja S."/>
            <person name="Heilman E.R."/>
            <person name="Heiman D."/>
            <person name="Hepburn T."/>
            <person name="Howarth C."/>
            <person name="Jen D."/>
            <person name="Larson L."/>
            <person name="Mehta T."/>
            <person name="Neiman D."/>
            <person name="Pearson M."/>
            <person name="Roberts A."/>
            <person name="Saif S."/>
            <person name="Shea T."/>
            <person name="Shenoy N."/>
            <person name="Sisk P."/>
            <person name="Stolte C."/>
            <person name="Sykes S."/>
            <person name="Walk T."/>
            <person name="White J."/>
            <person name="Yandava C."/>
            <person name="Haas B."/>
            <person name="Nusbaum C."/>
            <person name="Birren B."/>
        </authorList>
    </citation>
    <scope>NUCLEOTIDE SEQUENCE [LARGE SCALE GENOMIC DNA]</scope>
    <source>
        <strain evidence="6">R3-111a-1</strain>
    </source>
</reference>
<dbReference type="EnsemblFungi" id="EJT69434">
    <property type="protein sequence ID" value="EJT69434"/>
    <property type="gene ID" value="GGTG_13053"/>
</dbReference>
<evidence type="ECO:0000256" key="1">
    <source>
        <dbReference type="SAM" id="MobiDB-lite"/>
    </source>
</evidence>
<evidence type="ECO:0000313" key="4">
    <source>
        <dbReference type="EMBL" id="EJT69434.1"/>
    </source>
</evidence>